<comment type="cofactor">
    <cofactor evidence="9">
        <name>Mg(2+)</name>
        <dbReference type="ChEBI" id="CHEBI:18420"/>
    </cofactor>
    <text evidence="9">Binds 1 Mg(2+) ion per subunit.</text>
</comment>
<evidence type="ECO:0000256" key="1">
    <source>
        <dbReference type="ARBA" id="ARBA00005165"/>
    </source>
</evidence>
<dbReference type="Gene3D" id="3.20.20.70">
    <property type="entry name" value="Aldolase class I"/>
    <property type="match status" value="1"/>
</dbReference>
<comment type="catalytic activity">
    <reaction evidence="8 9 10">
        <text>2-[(2R,5Z)-2-carboxy-4-methylthiazol-5(2H)-ylidene]ethyl phosphate + 4-amino-2-methyl-5-(diphosphooxymethyl)pyrimidine + 2 H(+) = thiamine phosphate + CO2 + diphosphate</text>
        <dbReference type="Rhea" id="RHEA:47844"/>
        <dbReference type="ChEBI" id="CHEBI:15378"/>
        <dbReference type="ChEBI" id="CHEBI:16526"/>
        <dbReference type="ChEBI" id="CHEBI:33019"/>
        <dbReference type="ChEBI" id="CHEBI:37575"/>
        <dbReference type="ChEBI" id="CHEBI:57841"/>
        <dbReference type="ChEBI" id="CHEBI:62899"/>
        <dbReference type="EC" id="2.5.1.3"/>
    </reaction>
</comment>
<comment type="caution">
    <text evidence="13">The sequence shown here is derived from an EMBL/GenBank/DDBJ whole genome shotgun (WGS) entry which is preliminary data.</text>
</comment>
<gene>
    <name evidence="9" type="primary">thiE</name>
    <name evidence="13" type="ORF">J2X31_001489</name>
</gene>
<accession>A0ABU1TPY7</accession>
<name>A0ABU1TPY7_9FLAO</name>
<comment type="catalytic activity">
    <reaction evidence="6 9 10">
        <text>4-methyl-5-(2-phosphooxyethyl)-thiazole + 4-amino-2-methyl-5-(diphosphooxymethyl)pyrimidine + H(+) = thiamine phosphate + diphosphate</text>
        <dbReference type="Rhea" id="RHEA:22328"/>
        <dbReference type="ChEBI" id="CHEBI:15378"/>
        <dbReference type="ChEBI" id="CHEBI:33019"/>
        <dbReference type="ChEBI" id="CHEBI:37575"/>
        <dbReference type="ChEBI" id="CHEBI:57841"/>
        <dbReference type="ChEBI" id="CHEBI:58296"/>
        <dbReference type="EC" id="2.5.1.3"/>
    </reaction>
</comment>
<comment type="caution">
    <text evidence="9">Lacks conserved residue(s) required for the propagation of feature annotation.</text>
</comment>
<feature type="binding site" evidence="9">
    <location>
        <begin position="188"/>
        <end position="189"/>
    </location>
    <ligand>
        <name>2-[(2R,5Z)-2-carboxy-4-methylthiazol-5(2H)-ylidene]ethyl phosphate</name>
        <dbReference type="ChEBI" id="CHEBI:62899"/>
    </ligand>
</feature>
<evidence type="ECO:0000256" key="7">
    <source>
        <dbReference type="ARBA" id="ARBA00047851"/>
    </source>
</evidence>
<keyword evidence="3 9" id="KW-0479">Metal-binding</keyword>
<dbReference type="RefSeq" id="WP_310025633.1">
    <property type="nucleotide sequence ID" value="NZ_JAVDVI010000005.1"/>
</dbReference>
<evidence type="ECO:0000256" key="2">
    <source>
        <dbReference type="ARBA" id="ARBA00022679"/>
    </source>
</evidence>
<dbReference type="GO" id="GO:0004789">
    <property type="term" value="F:thiamine-phosphate diphosphorylase activity"/>
    <property type="evidence" value="ECO:0007669"/>
    <property type="project" value="UniProtKB-EC"/>
</dbReference>
<evidence type="ECO:0000256" key="5">
    <source>
        <dbReference type="ARBA" id="ARBA00022977"/>
    </source>
</evidence>
<dbReference type="PANTHER" id="PTHR20857:SF23">
    <property type="entry name" value="THIAMINE BIOSYNTHETIC BIFUNCTIONAL ENZYME"/>
    <property type="match status" value="1"/>
</dbReference>
<evidence type="ECO:0000313" key="13">
    <source>
        <dbReference type="EMBL" id="MDR6967478.1"/>
    </source>
</evidence>
<keyword evidence="5 9" id="KW-0784">Thiamine biosynthesis</keyword>
<comment type="similarity">
    <text evidence="9 10">Belongs to the thiamine-phosphate synthase family.</text>
</comment>
<dbReference type="CDD" id="cd00564">
    <property type="entry name" value="TMP_TenI"/>
    <property type="match status" value="1"/>
</dbReference>
<dbReference type="Proteomes" id="UP001255185">
    <property type="component" value="Unassembled WGS sequence"/>
</dbReference>
<dbReference type="InterPro" id="IPR036206">
    <property type="entry name" value="ThiamineP_synth_sf"/>
</dbReference>
<evidence type="ECO:0000256" key="4">
    <source>
        <dbReference type="ARBA" id="ARBA00022842"/>
    </source>
</evidence>
<dbReference type="HAMAP" id="MF_00097">
    <property type="entry name" value="TMP_synthase"/>
    <property type="match status" value="1"/>
</dbReference>
<dbReference type="InterPro" id="IPR013785">
    <property type="entry name" value="Aldolase_TIM"/>
</dbReference>
<evidence type="ECO:0000256" key="3">
    <source>
        <dbReference type="ARBA" id="ARBA00022723"/>
    </source>
</evidence>
<evidence type="ECO:0000256" key="11">
    <source>
        <dbReference type="RuleBase" id="RU004253"/>
    </source>
</evidence>
<organism evidence="13 14">
    <name type="scientific">Flavobacterium arsenatis</name>
    <dbReference type="NCBI Taxonomy" id="1484332"/>
    <lineage>
        <taxon>Bacteria</taxon>
        <taxon>Pseudomonadati</taxon>
        <taxon>Bacteroidota</taxon>
        <taxon>Flavobacteriia</taxon>
        <taxon>Flavobacteriales</taxon>
        <taxon>Flavobacteriaceae</taxon>
        <taxon>Flavobacterium</taxon>
    </lineage>
</organism>
<dbReference type="EMBL" id="JAVDVI010000005">
    <property type="protein sequence ID" value="MDR6967478.1"/>
    <property type="molecule type" value="Genomic_DNA"/>
</dbReference>
<feature type="binding site" evidence="9">
    <location>
        <position position="111"/>
    </location>
    <ligand>
        <name>4-amino-2-methyl-5-(diphosphooxymethyl)pyrimidine</name>
        <dbReference type="ChEBI" id="CHEBI:57841"/>
    </ligand>
</feature>
<feature type="binding site" evidence="9">
    <location>
        <position position="72"/>
    </location>
    <ligand>
        <name>4-amino-2-methyl-5-(diphosphooxymethyl)pyrimidine</name>
        <dbReference type="ChEBI" id="CHEBI:57841"/>
    </ligand>
</feature>
<evidence type="ECO:0000256" key="9">
    <source>
        <dbReference type="HAMAP-Rule" id="MF_00097"/>
    </source>
</evidence>
<evidence type="ECO:0000256" key="6">
    <source>
        <dbReference type="ARBA" id="ARBA00047334"/>
    </source>
</evidence>
<feature type="binding site" evidence="9">
    <location>
        <position position="92"/>
    </location>
    <ligand>
        <name>Mg(2+)</name>
        <dbReference type="ChEBI" id="CHEBI:18420"/>
    </ligand>
</feature>
<dbReference type="NCBIfam" id="TIGR00693">
    <property type="entry name" value="thiE"/>
    <property type="match status" value="1"/>
</dbReference>
<comment type="function">
    <text evidence="9">Condenses 4-methyl-5-(beta-hydroxyethyl)thiazole monophosphate (THZ-P) and 2-methyl-4-amino-5-hydroxymethyl pyrimidine pyrophosphate (HMP-PP) to form thiamine monophosphate (TMP).</text>
</comment>
<dbReference type="InterPro" id="IPR034291">
    <property type="entry name" value="TMP_synthase"/>
</dbReference>
<keyword evidence="14" id="KW-1185">Reference proteome</keyword>
<feature type="binding site" evidence="9">
    <location>
        <position position="73"/>
    </location>
    <ligand>
        <name>Mg(2+)</name>
        <dbReference type="ChEBI" id="CHEBI:18420"/>
    </ligand>
</feature>
<keyword evidence="2 9" id="KW-0808">Transferase</keyword>
<comment type="pathway">
    <text evidence="1 9 11">Cofactor biosynthesis; thiamine diphosphate biosynthesis; thiamine phosphate from 4-amino-2-methyl-5-diphosphomethylpyrimidine and 4-methyl-5-(2-phosphoethyl)-thiazole: step 1/1.</text>
</comment>
<comment type="catalytic activity">
    <reaction evidence="7 9 10">
        <text>2-(2-carboxy-4-methylthiazol-5-yl)ethyl phosphate + 4-amino-2-methyl-5-(diphosphooxymethyl)pyrimidine + 2 H(+) = thiamine phosphate + CO2 + diphosphate</text>
        <dbReference type="Rhea" id="RHEA:47848"/>
        <dbReference type="ChEBI" id="CHEBI:15378"/>
        <dbReference type="ChEBI" id="CHEBI:16526"/>
        <dbReference type="ChEBI" id="CHEBI:33019"/>
        <dbReference type="ChEBI" id="CHEBI:37575"/>
        <dbReference type="ChEBI" id="CHEBI:57841"/>
        <dbReference type="ChEBI" id="CHEBI:62890"/>
        <dbReference type="EC" id="2.5.1.3"/>
    </reaction>
</comment>
<dbReference type="EC" id="2.5.1.3" evidence="9"/>
<dbReference type="PANTHER" id="PTHR20857">
    <property type="entry name" value="THIAMINE-PHOSPHATE PYROPHOSPHORYLASE"/>
    <property type="match status" value="1"/>
</dbReference>
<evidence type="ECO:0000256" key="10">
    <source>
        <dbReference type="RuleBase" id="RU003826"/>
    </source>
</evidence>
<dbReference type="InterPro" id="IPR022998">
    <property type="entry name" value="ThiamineP_synth_TenI"/>
</dbReference>
<feature type="binding site" evidence="9">
    <location>
        <begin position="137"/>
        <end position="139"/>
    </location>
    <ligand>
        <name>2-[(2R,5Z)-2-carboxy-4-methylthiazol-5(2H)-ylidene]ethyl phosphate</name>
        <dbReference type="ChEBI" id="CHEBI:62899"/>
    </ligand>
</feature>
<sequence>MPNSAFPYRLYLVISEADCRNSNYLQVAEQAIKGGVDIIQLREKNLSTEQYTAKAIRLKEITDKYNIPLIINDSLETAMNVNAFGIHVGNNDKRPTEIRNAWKDCQSLGYSIEFIEQLQNKETQTADCLGISPVFNTATKKDTIREWGLEGITAIRSLTSKPLIAIGNMNLSNAEAVIKSGADCLAVVSAICSAPNPEKTAYELKNTILKSLQIQ</sequence>
<feature type="binding site" evidence="9">
    <location>
        <position position="140"/>
    </location>
    <ligand>
        <name>4-amino-2-methyl-5-(diphosphooxymethyl)pyrimidine</name>
        <dbReference type="ChEBI" id="CHEBI:57841"/>
    </ligand>
</feature>
<evidence type="ECO:0000259" key="12">
    <source>
        <dbReference type="Pfam" id="PF02581"/>
    </source>
</evidence>
<reference evidence="13 14" key="1">
    <citation type="submission" date="2023-07" db="EMBL/GenBank/DDBJ databases">
        <title>Sorghum-associated microbial communities from plants grown in Nebraska, USA.</title>
        <authorList>
            <person name="Schachtman D."/>
        </authorList>
    </citation>
    <scope>NUCLEOTIDE SEQUENCE [LARGE SCALE GENOMIC DNA]</scope>
    <source>
        <strain evidence="13 14">3773</strain>
    </source>
</reference>
<feature type="domain" description="Thiamine phosphate synthase/TenI" evidence="12">
    <location>
        <begin position="10"/>
        <end position="191"/>
    </location>
</feature>
<dbReference type="SUPFAM" id="SSF51391">
    <property type="entry name" value="Thiamin phosphate synthase"/>
    <property type="match status" value="1"/>
</dbReference>
<dbReference type="Pfam" id="PF02581">
    <property type="entry name" value="TMP-TENI"/>
    <property type="match status" value="1"/>
</dbReference>
<keyword evidence="4 9" id="KW-0460">Magnesium</keyword>
<proteinExistence type="inferred from homology"/>
<protein>
    <recommendedName>
        <fullName evidence="9">Thiamine-phosphate synthase</fullName>
        <shortName evidence="9">TP synthase</shortName>
        <shortName evidence="9">TPS</shortName>
        <ecNumber evidence="9">2.5.1.3</ecNumber>
    </recommendedName>
    <alternativeName>
        <fullName evidence="9">Thiamine-phosphate pyrophosphorylase</fullName>
        <shortName evidence="9">TMP pyrophosphorylase</shortName>
        <shortName evidence="9">TMP-PPase</shortName>
    </alternativeName>
</protein>
<evidence type="ECO:0000313" key="14">
    <source>
        <dbReference type="Proteomes" id="UP001255185"/>
    </source>
</evidence>
<evidence type="ECO:0000256" key="8">
    <source>
        <dbReference type="ARBA" id="ARBA00047883"/>
    </source>
</evidence>
<feature type="binding site" evidence="9">
    <location>
        <begin position="40"/>
        <end position="44"/>
    </location>
    <ligand>
        <name>4-amino-2-methyl-5-(diphosphooxymethyl)pyrimidine</name>
        <dbReference type="ChEBI" id="CHEBI:57841"/>
    </ligand>
</feature>